<name>A0A1H6W6P9_9EURY</name>
<protein>
    <submittedName>
        <fullName evidence="1">Uncharacterized protein</fullName>
    </submittedName>
</protein>
<dbReference type="AlphaFoldDB" id="A0A1H6W6P9"/>
<accession>A0A1H6W6P9</accession>
<organism evidence="1 2">
    <name type="scientific">Halohasta litchfieldiae</name>
    <dbReference type="NCBI Taxonomy" id="1073996"/>
    <lineage>
        <taxon>Archaea</taxon>
        <taxon>Methanobacteriati</taxon>
        <taxon>Methanobacteriota</taxon>
        <taxon>Stenosarchaea group</taxon>
        <taxon>Halobacteria</taxon>
        <taxon>Halobacteriales</taxon>
        <taxon>Haloferacaceae</taxon>
        <taxon>Halohasta</taxon>
    </lineage>
</organism>
<evidence type="ECO:0000313" key="1">
    <source>
        <dbReference type="EMBL" id="SEJ08192.1"/>
    </source>
</evidence>
<gene>
    <name evidence="1" type="ORF">SAMN05444271_1205</name>
</gene>
<accession>A0A2H4PYP1</accession>
<evidence type="ECO:0000313" key="2">
    <source>
        <dbReference type="Proteomes" id="UP000198888"/>
    </source>
</evidence>
<dbReference type="STRING" id="1073996.SAMN05444271_1205"/>
<keyword evidence="2" id="KW-1185">Reference proteome</keyword>
<proteinExistence type="predicted"/>
<dbReference type="EMBL" id="FNYR01000020">
    <property type="protein sequence ID" value="SEJ08192.1"/>
    <property type="molecule type" value="Genomic_DNA"/>
</dbReference>
<sequence>MTMENHQNILRVHHQKPLRGIISGTALEAYLAKQTMTSDRDYLIGVKRNKNENESPN</sequence>
<dbReference type="KEGG" id="hae:halTADL_0412"/>
<reference evidence="1 2" key="1">
    <citation type="submission" date="2016-10" db="EMBL/GenBank/DDBJ databases">
        <authorList>
            <person name="de Groot N.N."/>
        </authorList>
    </citation>
    <scope>NUCLEOTIDE SEQUENCE [LARGE SCALE GENOMIC DNA]</scope>
    <source>
        <strain evidence="1 2">DSM 22187</strain>
    </source>
</reference>
<dbReference type="Proteomes" id="UP000198888">
    <property type="component" value="Unassembled WGS sequence"/>
</dbReference>